<dbReference type="PANTHER" id="PTHR30050:SF4">
    <property type="entry name" value="ATP-BINDING PROTEIN RV3427C IN INSERTION SEQUENCE-RELATED"/>
    <property type="match status" value="1"/>
</dbReference>
<accession>A0A7Y0DVT8</accession>
<keyword evidence="3" id="KW-1185">Reference proteome</keyword>
<dbReference type="Gene3D" id="3.40.50.300">
    <property type="entry name" value="P-loop containing nucleotide triphosphate hydrolases"/>
    <property type="match status" value="1"/>
</dbReference>
<evidence type="ECO:0000259" key="1">
    <source>
        <dbReference type="Pfam" id="PF01695"/>
    </source>
</evidence>
<dbReference type="PANTHER" id="PTHR30050">
    <property type="entry name" value="CHROMOSOMAL REPLICATION INITIATOR PROTEIN DNAA"/>
    <property type="match status" value="1"/>
</dbReference>
<reference evidence="2" key="1">
    <citation type="submission" date="2020-04" db="EMBL/GenBank/DDBJ databases">
        <title>Genome Sequencing for Pseudoaltermonas arctica.</title>
        <authorList>
            <person name="Elkins N.S."/>
        </authorList>
    </citation>
    <scope>NUCLEOTIDE SEQUENCE [LARGE SCALE GENOMIC DNA]</scope>
    <source>
        <strain evidence="2">NEC-BIFX-2020_0012</strain>
    </source>
</reference>
<comment type="caution">
    <text evidence="2">The sequence shown here is derived from an EMBL/GenBank/DDBJ whole genome shotgun (WGS) entry which is preliminary data.</text>
</comment>
<dbReference type="GO" id="GO:0006260">
    <property type="term" value="P:DNA replication"/>
    <property type="evidence" value="ECO:0007669"/>
    <property type="project" value="TreeGrafter"/>
</dbReference>
<dbReference type="PIRSF" id="PIRSF003073">
    <property type="entry name" value="DNAC_TnpB_IstB"/>
    <property type="match status" value="1"/>
</dbReference>
<keyword evidence="2" id="KW-0067">ATP-binding</keyword>
<proteinExistence type="predicted"/>
<dbReference type="Proteomes" id="UP000570493">
    <property type="component" value="Unassembled WGS sequence"/>
</dbReference>
<dbReference type="SUPFAM" id="SSF52540">
    <property type="entry name" value="P-loop containing nucleoside triphosphate hydrolases"/>
    <property type="match status" value="2"/>
</dbReference>
<dbReference type="InterPro" id="IPR002611">
    <property type="entry name" value="IstB_ATP-bd"/>
</dbReference>
<sequence>MISPQLTEKFQQLKLSAAMSGYEQVAENHDIERELLDKAIEELFDIQLASRFENSQRLARKNAALKWPQAMLENLPINDESPFSLEDIQVLGSCEWVNNMQNVLLIGASGLGKTTAASAVGNGAIIKGFKVKFLKYRHLIKVLVEAELNGETDKYIKKLNRMAVLIVDDWGLTPLTDEERLLLFNLVEEREGNGSWVITSQFDVGDWHKAVGEQYIGDSIFDRIGHTKFKYIFEAGSDSFRKINAQQGGKNVNK</sequence>
<dbReference type="AlphaFoldDB" id="A0A7Y0DVT8"/>
<dbReference type="GO" id="GO:0005524">
    <property type="term" value="F:ATP binding"/>
    <property type="evidence" value="ECO:0007669"/>
    <property type="project" value="UniProtKB-KW"/>
</dbReference>
<dbReference type="InterPro" id="IPR027417">
    <property type="entry name" value="P-loop_NTPase"/>
</dbReference>
<dbReference type="InterPro" id="IPR028350">
    <property type="entry name" value="DNAC/IstB-like"/>
</dbReference>
<evidence type="ECO:0000313" key="2">
    <source>
        <dbReference type="EMBL" id="NMM42557.1"/>
    </source>
</evidence>
<protein>
    <submittedName>
        <fullName evidence="2">ATP-binding protein</fullName>
    </submittedName>
</protein>
<dbReference type="Pfam" id="PF01695">
    <property type="entry name" value="IstB_IS21"/>
    <property type="match status" value="1"/>
</dbReference>
<feature type="domain" description="IstB-like ATP-binding" evidence="1">
    <location>
        <begin position="11"/>
        <end position="245"/>
    </location>
</feature>
<evidence type="ECO:0000313" key="3">
    <source>
        <dbReference type="Proteomes" id="UP000570493"/>
    </source>
</evidence>
<dbReference type="EMBL" id="JABBMT010000043">
    <property type="protein sequence ID" value="NMM42557.1"/>
    <property type="molecule type" value="Genomic_DNA"/>
</dbReference>
<dbReference type="RefSeq" id="WP_169021460.1">
    <property type="nucleotide sequence ID" value="NZ_JABBMT010000043.1"/>
</dbReference>
<name>A0A7Y0DVT8_9GAMM</name>
<keyword evidence="2" id="KW-0547">Nucleotide-binding</keyword>
<organism evidence="2 3">
    <name type="scientific">Pseudoalteromonas arctica</name>
    <dbReference type="NCBI Taxonomy" id="394751"/>
    <lineage>
        <taxon>Bacteria</taxon>
        <taxon>Pseudomonadati</taxon>
        <taxon>Pseudomonadota</taxon>
        <taxon>Gammaproteobacteria</taxon>
        <taxon>Alteromonadales</taxon>
        <taxon>Pseudoalteromonadaceae</taxon>
        <taxon>Pseudoalteromonas</taxon>
    </lineage>
</organism>
<gene>
    <name evidence="2" type="ORF">HHO47_17520</name>
</gene>
<dbReference type="CDD" id="cd00009">
    <property type="entry name" value="AAA"/>
    <property type="match status" value="1"/>
</dbReference>